<dbReference type="Proteomes" id="UP000178392">
    <property type="component" value="Unassembled WGS sequence"/>
</dbReference>
<name>A0A1F6EFV7_9BACT</name>
<dbReference type="EMBL" id="MFLS01000022">
    <property type="protein sequence ID" value="OGG72152.1"/>
    <property type="molecule type" value="Genomic_DNA"/>
</dbReference>
<feature type="transmembrane region" description="Helical" evidence="1">
    <location>
        <begin position="73"/>
        <end position="95"/>
    </location>
</feature>
<dbReference type="AlphaFoldDB" id="A0A1F6EFV7"/>
<reference evidence="2 3" key="1">
    <citation type="journal article" date="2016" name="Nat. Commun.">
        <title>Thousands of microbial genomes shed light on interconnected biogeochemical processes in an aquifer system.</title>
        <authorList>
            <person name="Anantharaman K."/>
            <person name="Brown C.T."/>
            <person name="Hug L.A."/>
            <person name="Sharon I."/>
            <person name="Castelle C.J."/>
            <person name="Probst A.J."/>
            <person name="Thomas B.C."/>
            <person name="Singh A."/>
            <person name="Wilkins M.J."/>
            <person name="Karaoz U."/>
            <person name="Brodie E.L."/>
            <person name="Williams K.H."/>
            <person name="Hubbard S.S."/>
            <person name="Banfield J.F."/>
        </authorList>
    </citation>
    <scope>NUCLEOTIDE SEQUENCE [LARGE SCALE GENOMIC DNA]</scope>
</reference>
<evidence type="ECO:0000256" key="1">
    <source>
        <dbReference type="SAM" id="Phobius"/>
    </source>
</evidence>
<organism evidence="2 3">
    <name type="scientific">Candidatus Kaiserbacteria bacterium RIFCSPHIGHO2_12_FULL_56_13</name>
    <dbReference type="NCBI Taxonomy" id="1798505"/>
    <lineage>
        <taxon>Bacteria</taxon>
        <taxon>Candidatus Kaiseribacteriota</taxon>
    </lineage>
</organism>
<protein>
    <submittedName>
        <fullName evidence="2">Uncharacterized protein</fullName>
    </submittedName>
</protein>
<keyword evidence="1" id="KW-1133">Transmembrane helix</keyword>
<accession>A0A1F6EFV7</accession>
<sequence length="139" mass="15154">MEIKGELPEGPMRHRPVAHYHGDTVRALFVIMAVVMLIAETTGASLPLSTLGIVSFAVVLMVAAGIANPAQSWIHYVNVVLAVFGAISFGLYAIEQYRATHDVLTPTFLYAEVLALLFLTSVYYATKTVRGLLLRPHLS</sequence>
<feature type="transmembrane region" description="Helical" evidence="1">
    <location>
        <begin position="107"/>
        <end position="126"/>
    </location>
</feature>
<gene>
    <name evidence="2" type="ORF">A3E65_00130</name>
</gene>
<feature type="transmembrane region" description="Helical" evidence="1">
    <location>
        <begin position="20"/>
        <end position="39"/>
    </location>
</feature>
<keyword evidence="1" id="KW-0812">Transmembrane</keyword>
<comment type="caution">
    <text evidence="2">The sequence shown here is derived from an EMBL/GenBank/DDBJ whole genome shotgun (WGS) entry which is preliminary data.</text>
</comment>
<keyword evidence="1" id="KW-0472">Membrane</keyword>
<evidence type="ECO:0000313" key="2">
    <source>
        <dbReference type="EMBL" id="OGG72152.1"/>
    </source>
</evidence>
<feature type="transmembrane region" description="Helical" evidence="1">
    <location>
        <begin position="46"/>
        <end position="67"/>
    </location>
</feature>
<proteinExistence type="predicted"/>
<evidence type="ECO:0000313" key="3">
    <source>
        <dbReference type="Proteomes" id="UP000178392"/>
    </source>
</evidence>